<dbReference type="EMBL" id="UGUA01000002">
    <property type="protein sequence ID" value="SUC36280.1"/>
    <property type="molecule type" value="Genomic_DNA"/>
</dbReference>
<dbReference type="Proteomes" id="UP000255129">
    <property type="component" value="Unassembled WGS sequence"/>
</dbReference>
<sequence length="118" mass="13975">MLTWTIKTRILFDDWLEIQNYSVRKKILARLIILAEFGPYLGRPYVDRLKRSKFMHMKELRIPVGREPIRACFAFDSKHCGIVLCADSKKGWDEKLFYNNLIKRADAEYASHLVKPEE</sequence>
<evidence type="ECO:0000313" key="2">
    <source>
        <dbReference type="Proteomes" id="UP000255129"/>
    </source>
</evidence>
<dbReference type="AlphaFoldDB" id="A0A379G5I7"/>
<name>A0A379G5I7_9GAMM</name>
<proteinExistence type="predicted"/>
<accession>A0A379G5I7</accession>
<evidence type="ECO:0000313" key="1">
    <source>
        <dbReference type="EMBL" id="SUC36280.1"/>
    </source>
</evidence>
<dbReference type="Pfam" id="PF05973">
    <property type="entry name" value="Gp49"/>
    <property type="match status" value="1"/>
</dbReference>
<dbReference type="RefSeq" id="WP_230083542.1">
    <property type="nucleotide sequence ID" value="NZ_AP018946.1"/>
</dbReference>
<reference evidence="1 2" key="1">
    <citation type="submission" date="2018-06" db="EMBL/GenBank/DDBJ databases">
        <authorList>
            <consortium name="Pathogen Informatics"/>
            <person name="Doyle S."/>
        </authorList>
    </citation>
    <scope>NUCLEOTIDE SEQUENCE [LARGE SCALE GENOMIC DNA]</scope>
    <source>
        <strain evidence="1 2">NCTC12026</strain>
    </source>
</reference>
<organism evidence="1 2">
    <name type="scientific">Providencia rustigianii</name>
    <dbReference type="NCBI Taxonomy" id="158850"/>
    <lineage>
        <taxon>Bacteria</taxon>
        <taxon>Pseudomonadati</taxon>
        <taxon>Pseudomonadota</taxon>
        <taxon>Gammaproteobacteria</taxon>
        <taxon>Enterobacterales</taxon>
        <taxon>Morganellaceae</taxon>
        <taxon>Providencia</taxon>
    </lineage>
</organism>
<protein>
    <submittedName>
        <fullName evidence="1">Uncharacterized protein conserved in bacteria</fullName>
    </submittedName>
</protein>
<gene>
    <name evidence="1" type="ORF">NCTC12026_02701</name>
</gene>
<dbReference type="InterPro" id="IPR009241">
    <property type="entry name" value="HigB-like"/>
</dbReference>